<gene>
    <name evidence="1" type="ORF">CUNI_LOCUS11141</name>
</gene>
<dbReference type="AlphaFoldDB" id="A0A8S3Z846"/>
<dbReference type="OrthoDB" id="6045352at2759"/>
<sequence length="344" mass="38468">MDTDNTQVLAVLDRETQGPWECEYSYGGEADLYRHYDSCKKNPGHKNFIPVDKFSIEDLPEDYHDKDILAYIRAVSDLTVRVTVKYVSDKRPSTVPGSLMPYPGYMDKGRRRVTVGTGWVNSVSLWDNSSCTTCLCKDCQNSSTPEMSFAMISITTSAHMVYDELEGEHTTCHLFFDRGSTPETSSGVVTLTVMSNVNTQIPNDWCDMKHFTHDLGLAHRLDESLRHACNLKDMIFVKTLTLNKTKQRENLPDKQPLLIIVSHPHGCSKQISLGHWRSIEVDRETSTVSLMYTTPTCPGSSGALVCMPQAFASPDADLAFFTFRAVHCGTSELAPGVNFCRADQ</sequence>
<keyword evidence="2" id="KW-1185">Reference proteome</keyword>
<comment type="caution">
    <text evidence="1">The sequence shown here is derived from an EMBL/GenBank/DDBJ whole genome shotgun (WGS) entry which is preliminary data.</text>
</comment>
<protein>
    <submittedName>
        <fullName evidence="1">Uncharacterized protein</fullName>
    </submittedName>
</protein>
<accession>A0A8S3Z846</accession>
<proteinExistence type="predicted"/>
<organism evidence="1 2">
    <name type="scientific">Candidula unifasciata</name>
    <dbReference type="NCBI Taxonomy" id="100452"/>
    <lineage>
        <taxon>Eukaryota</taxon>
        <taxon>Metazoa</taxon>
        <taxon>Spiralia</taxon>
        <taxon>Lophotrochozoa</taxon>
        <taxon>Mollusca</taxon>
        <taxon>Gastropoda</taxon>
        <taxon>Heterobranchia</taxon>
        <taxon>Euthyneura</taxon>
        <taxon>Panpulmonata</taxon>
        <taxon>Eupulmonata</taxon>
        <taxon>Stylommatophora</taxon>
        <taxon>Helicina</taxon>
        <taxon>Helicoidea</taxon>
        <taxon>Geomitridae</taxon>
        <taxon>Candidula</taxon>
    </lineage>
</organism>
<evidence type="ECO:0000313" key="1">
    <source>
        <dbReference type="EMBL" id="CAG5125583.1"/>
    </source>
</evidence>
<reference evidence="1" key="1">
    <citation type="submission" date="2021-04" db="EMBL/GenBank/DDBJ databases">
        <authorList>
            <consortium name="Molecular Ecology Group"/>
        </authorList>
    </citation>
    <scope>NUCLEOTIDE SEQUENCE</scope>
</reference>
<evidence type="ECO:0000313" key="2">
    <source>
        <dbReference type="Proteomes" id="UP000678393"/>
    </source>
</evidence>
<dbReference type="EMBL" id="CAJHNH020002102">
    <property type="protein sequence ID" value="CAG5125583.1"/>
    <property type="molecule type" value="Genomic_DNA"/>
</dbReference>
<name>A0A8S3Z846_9EUPU</name>
<dbReference type="Proteomes" id="UP000678393">
    <property type="component" value="Unassembled WGS sequence"/>
</dbReference>
<feature type="non-terminal residue" evidence="1">
    <location>
        <position position="1"/>
    </location>
</feature>